<protein>
    <submittedName>
        <fullName evidence="2">DUF2238 domain-containing protein</fullName>
    </submittedName>
</protein>
<dbReference type="EMBL" id="CP060637">
    <property type="protein sequence ID" value="QNM15045.1"/>
    <property type="molecule type" value="Genomic_DNA"/>
</dbReference>
<dbReference type="KEGG" id="fho:H9Q81_09015"/>
<feature type="transmembrane region" description="Helical" evidence="1">
    <location>
        <begin position="94"/>
        <end position="115"/>
    </location>
</feature>
<feature type="transmembrane region" description="Helical" evidence="1">
    <location>
        <begin position="170"/>
        <end position="188"/>
    </location>
</feature>
<dbReference type="Pfam" id="PF09997">
    <property type="entry name" value="DUF2238"/>
    <property type="match status" value="1"/>
</dbReference>
<accession>A0A7G9GW63</accession>
<keyword evidence="1" id="KW-0812">Transmembrane</keyword>
<evidence type="ECO:0000313" key="2">
    <source>
        <dbReference type="EMBL" id="QNM15045.1"/>
    </source>
</evidence>
<dbReference type="Proteomes" id="UP000515913">
    <property type="component" value="Chromosome"/>
</dbReference>
<evidence type="ECO:0000256" key="1">
    <source>
        <dbReference type="SAM" id="Phobius"/>
    </source>
</evidence>
<keyword evidence="1" id="KW-0472">Membrane</keyword>
<dbReference type="InterPro" id="IPR014509">
    <property type="entry name" value="YjdF-like"/>
</dbReference>
<organism evidence="2 3">
    <name type="scientific">Fusobacterium hominis</name>
    <dbReference type="NCBI Taxonomy" id="2764326"/>
    <lineage>
        <taxon>Bacteria</taxon>
        <taxon>Fusobacteriati</taxon>
        <taxon>Fusobacteriota</taxon>
        <taxon>Fusobacteriia</taxon>
        <taxon>Fusobacteriales</taxon>
        <taxon>Fusobacteriaceae</taxon>
        <taxon>Fusobacterium</taxon>
    </lineage>
</organism>
<sequence length="204" mass="22941">MKKLHILLLVIVITALCISAINPYEKLTWLLEVAPAIIGILILGATYKKFKFTNLTYTLIAVEMLILIIGGHYTYAKVPLFDILKDELGLSRNYYDRIGHLAQGFIPAMIIREILIRFNIVNGRKWIQFIVISLCLALSATYELLEFAVAKAIGQSAEAFLGTQGDVWDTQWDMLCAFIGASLSVYLLSKRQDKEIISIEKVGE</sequence>
<dbReference type="InterPro" id="IPR058534">
    <property type="entry name" value="YjdF"/>
</dbReference>
<feature type="transmembrane region" description="Helical" evidence="1">
    <location>
        <begin position="127"/>
        <end position="150"/>
    </location>
</feature>
<keyword evidence="3" id="KW-1185">Reference proteome</keyword>
<dbReference type="PIRSF" id="PIRSF020606">
    <property type="entry name" value="UCP020606"/>
    <property type="match status" value="1"/>
</dbReference>
<dbReference type="AlphaFoldDB" id="A0A7G9GW63"/>
<proteinExistence type="predicted"/>
<name>A0A7G9GW63_9FUSO</name>
<feature type="transmembrane region" description="Helical" evidence="1">
    <location>
        <begin position="54"/>
        <end position="74"/>
    </location>
</feature>
<feature type="transmembrane region" description="Helical" evidence="1">
    <location>
        <begin position="29"/>
        <end position="47"/>
    </location>
</feature>
<dbReference type="RefSeq" id="WP_187422817.1">
    <property type="nucleotide sequence ID" value="NZ_CP060637.1"/>
</dbReference>
<keyword evidence="1" id="KW-1133">Transmembrane helix</keyword>
<gene>
    <name evidence="2" type="ORF">H9Q81_09015</name>
</gene>
<evidence type="ECO:0000313" key="3">
    <source>
        <dbReference type="Proteomes" id="UP000515913"/>
    </source>
</evidence>
<reference evidence="2 3" key="1">
    <citation type="submission" date="2020-08" db="EMBL/GenBank/DDBJ databases">
        <authorList>
            <person name="Liu C."/>
            <person name="Sun Q."/>
        </authorList>
    </citation>
    <scope>NUCLEOTIDE SEQUENCE [LARGE SCALE GENOMIC DNA]</scope>
    <source>
        <strain evidence="2 3">NSJ-57</strain>
    </source>
</reference>